<accession>A0ACC3DZE5</accession>
<keyword evidence="2" id="KW-1185">Reference proteome</keyword>
<protein>
    <submittedName>
        <fullName evidence="1">Uncharacterized protein</fullName>
    </submittedName>
</protein>
<sequence>MSDTASNADSDTNHNASSNSYTRIQHPREVFATLTAIQQQLAATFSRLERDYDILLLPTKLNLCNDGYAIHRFILHATLAPQRGTPLPEIGMKWIADLREAGMMLQVIEGRARRNEYDHLDALFCVVEDSQKMAVKRLQWLEDAMIALQRVDVEERQWDAVSPDLLAKELRIREMRERWGEVFTLLEEERDLKAAIEMVVMAGVAAEGGRQGPRPGPSYEERVPRYEGWGAGGSAQEDWMPRAAPDEARRGPGPMYEERVPRYDAWGSEPTAERPGMPRPRYDGRVPRQNRPSGAPGEERQDAQPRYEERRPRFTESGPEASREGGRGRPRRRYEESMPRYGDWGFDFGF</sequence>
<proteinExistence type="predicted"/>
<organism evidence="1 2">
    <name type="scientific">Coniosporium uncinatum</name>
    <dbReference type="NCBI Taxonomy" id="93489"/>
    <lineage>
        <taxon>Eukaryota</taxon>
        <taxon>Fungi</taxon>
        <taxon>Dikarya</taxon>
        <taxon>Ascomycota</taxon>
        <taxon>Pezizomycotina</taxon>
        <taxon>Dothideomycetes</taxon>
        <taxon>Dothideomycetes incertae sedis</taxon>
        <taxon>Coniosporium</taxon>
    </lineage>
</organism>
<name>A0ACC3DZE5_9PEZI</name>
<comment type="caution">
    <text evidence="1">The sequence shown here is derived from an EMBL/GenBank/DDBJ whole genome shotgun (WGS) entry which is preliminary data.</text>
</comment>
<dbReference type="EMBL" id="JAWDJW010000009">
    <property type="protein sequence ID" value="KAK3082116.1"/>
    <property type="molecule type" value="Genomic_DNA"/>
</dbReference>
<gene>
    <name evidence="1" type="ORF">LTS18_003821</name>
</gene>
<evidence type="ECO:0000313" key="2">
    <source>
        <dbReference type="Proteomes" id="UP001186974"/>
    </source>
</evidence>
<evidence type="ECO:0000313" key="1">
    <source>
        <dbReference type="EMBL" id="KAK3082116.1"/>
    </source>
</evidence>
<reference evidence="1" key="1">
    <citation type="submission" date="2024-09" db="EMBL/GenBank/DDBJ databases">
        <title>Black Yeasts Isolated from many extreme environments.</title>
        <authorList>
            <person name="Coleine C."/>
            <person name="Stajich J.E."/>
            <person name="Selbmann L."/>
        </authorList>
    </citation>
    <scope>NUCLEOTIDE SEQUENCE</scope>
    <source>
        <strain evidence="1">CCFEE 5737</strain>
    </source>
</reference>
<dbReference type="Proteomes" id="UP001186974">
    <property type="component" value="Unassembled WGS sequence"/>
</dbReference>